<reference evidence="1 2" key="1">
    <citation type="submission" date="2024-03" db="EMBL/GenBank/DDBJ databases">
        <authorList>
            <consortium name="ELIXIR-Norway"/>
            <consortium name="Elixir Norway"/>
        </authorList>
    </citation>
    <scope>NUCLEOTIDE SEQUENCE [LARGE SCALE GENOMIC DNA]</scope>
</reference>
<organism evidence="1 2">
    <name type="scientific">Sphagnum jensenii</name>
    <dbReference type="NCBI Taxonomy" id="128206"/>
    <lineage>
        <taxon>Eukaryota</taxon>
        <taxon>Viridiplantae</taxon>
        <taxon>Streptophyta</taxon>
        <taxon>Embryophyta</taxon>
        <taxon>Bryophyta</taxon>
        <taxon>Sphagnophytina</taxon>
        <taxon>Sphagnopsida</taxon>
        <taxon>Sphagnales</taxon>
        <taxon>Sphagnaceae</taxon>
        <taxon>Sphagnum</taxon>
    </lineage>
</organism>
<sequence length="108" mass="11738">MEKEDASTGMEPLFNFLHAEHGTSNKAGGGCGAAHSSFTSAATEPLFDFRNDDLLLSFEFQPGMETSMSTAQSDDLARRTLPRTPLVCSLCLSPPFSCIERHIVRDIA</sequence>
<dbReference type="EMBL" id="OZ023702">
    <property type="protein sequence ID" value="CAK9858053.1"/>
    <property type="molecule type" value="Genomic_DNA"/>
</dbReference>
<protein>
    <submittedName>
        <fullName evidence="1">Uncharacterized protein</fullName>
    </submittedName>
</protein>
<dbReference type="Proteomes" id="UP001497522">
    <property type="component" value="Chromosome 1"/>
</dbReference>
<name>A0ABP1A6B1_9BRYO</name>
<evidence type="ECO:0000313" key="2">
    <source>
        <dbReference type="Proteomes" id="UP001497522"/>
    </source>
</evidence>
<evidence type="ECO:0000313" key="1">
    <source>
        <dbReference type="EMBL" id="CAK9858053.1"/>
    </source>
</evidence>
<gene>
    <name evidence="1" type="ORF">CSSPJE1EN2_LOCUS1048</name>
</gene>
<accession>A0ABP1A6B1</accession>
<proteinExistence type="predicted"/>
<keyword evidence="2" id="KW-1185">Reference proteome</keyword>